<evidence type="ECO:0000313" key="3">
    <source>
        <dbReference type="Proteomes" id="UP001321760"/>
    </source>
</evidence>
<keyword evidence="3" id="KW-1185">Reference proteome</keyword>
<evidence type="ECO:0000313" key="2">
    <source>
        <dbReference type="EMBL" id="KAK4445233.1"/>
    </source>
</evidence>
<dbReference type="PANTHER" id="PTHR24148:SF73">
    <property type="entry name" value="HET DOMAIN PROTEIN (AFU_ORTHOLOGUE AFUA_8G01020)"/>
    <property type="match status" value="1"/>
</dbReference>
<evidence type="ECO:0000259" key="1">
    <source>
        <dbReference type="Pfam" id="PF06985"/>
    </source>
</evidence>
<dbReference type="Pfam" id="PF06985">
    <property type="entry name" value="HET"/>
    <property type="match status" value="1"/>
</dbReference>
<proteinExistence type="predicted"/>
<accession>A0AAV9GAV3</accession>
<feature type="domain" description="Heterokaryon incompatibility" evidence="1">
    <location>
        <begin position="91"/>
        <end position="241"/>
    </location>
</feature>
<dbReference type="EMBL" id="MU865967">
    <property type="protein sequence ID" value="KAK4445233.1"/>
    <property type="molecule type" value="Genomic_DNA"/>
</dbReference>
<protein>
    <submittedName>
        <fullName evidence="2">HET-domain-containing protein</fullName>
    </submittedName>
</protein>
<gene>
    <name evidence="2" type="ORF">QBC34DRAFT_472785</name>
</gene>
<dbReference type="AlphaFoldDB" id="A0AAV9GAV3"/>
<organism evidence="2 3">
    <name type="scientific">Podospora aff. communis PSN243</name>
    <dbReference type="NCBI Taxonomy" id="3040156"/>
    <lineage>
        <taxon>Eukaryota</taxon>
        <taxon>Fungi</taxon>
        <taxon>Dikarya</taxon>
        <taxon>Ascomycota</taxon>
        <taxon>Pezizomycotina</taxon>
        <taxon>Sordariomycetes</taxon>
        <taxon>Sordariomycetidae</taxon>
        <taxon>Sordariales</taxon>
        <taxon>Podosporaceae</taxon>
        <taxon>Podospora</taxon>
    </lineage>
</organism>
<dbReference type="InterPro" id="IPR052895">
    <property type="entry name" value="HetReg/Transcr_Mod"/>
</dbReference>
<dbReference type="PANTHER" id="PTHR24148">
    <property type="entry name" value="ANKYRIN REPEAT DOMAIN-CONTAINING PROTEIN 39 HOMOLOG-RELATED"/>
    <property type="match status" value="1"/>
</dbReference>
<sequence>MLYRPLNASDIRLITIIPSDDPDGPVVCQLTHHDITERAYTEAYTAALKGDAAQHDWNRRPAQQWAEKQANATPVPATYNLPPFRYVWGDFVALSYTWGDPARTRSIRMNDLTIDVTLNLYEALLALRSRPFIQSGWKIWIDALCINQGDVWERGTEVKRMGDIYATAWTPIIWLGTAADASEQAYQLIRRLAPHCDEPDQVIKLNRILKNKPDEFGDGSWRALHDLLARKYWRRAWIVQEGSLGKADTPVLCGDQELPFITVYRMFMFLGRTDEVLNIYMRGELETAGRTINNDIHISIGVVAKIGEYQQETESGNTHLDTFSAIQISRSVDATNPRDKIYGLLALMPNDLTQHIHPDYTAPVADVYASFARLTIEQTKSLEILRMVAPPKPTSTLSLPSWIPDFTTPHELCSLGSVPHRASGTTTPTVSFPSSSSSITTRGLLIDTIDGLGCEWSNGWPASTCLPSPPSAQRNPYGTFSGAKDALWRTLVSNRSVYTTALEEDYSLLLSVPAIDKAAKSGTHLSPDLLDLAKSHLLSYCVRAFEGNKEFTLAGHKLGDFFDVEPDFERIGSKEVLPSLRHALNARDRINLYRRLFTTAECGFVGVGMQEVKKGDVVAVLYGFSMPVVLRGDGEGKGRWRVVGECYVHGLMEGEGLGMLERGEAGERDFEIW</sequence>
<name>A0AAV9GAV3_9PEZI</name>
<reference evidence="2" key="2">
    <citation type="submission" date="2023-05" db="EMBL/GenBank/DDBJ databases">
        <authorList>
            <consortium name="Lawrence Berkeley National Laboratory"/>
            <person name="Steindorff A."/>
            <person name="Hensen N."/>
            <person name="Bonometti L."/>
            <person name="Westerberg I."/>
            <person name="Brannstrom I.O."/>
            <person name="Guillou S."/>
            <person name="Cros-Aarteil S."/>
            <person name="Calhoun S."/>
            <person name="Haridas S."/>
            <person name="Kuo A."/>
            <person name="Mondo S."/>
            <person name="Pangilinan J."/>
            <person name="Riley R."/>
            <person name="Labutti K."/>
            <person name="Andreopoulos B."/>
            <person name="Lipzen A."/>
            <person name="Chen C."/>
            <person name="Yanf M."/>
            <person name="Daum C."/>
            <person name="Ng V."/>
            <person name="Clum A."/>
            <person name="Ohm R."/>
            <person name="Martin F."/>
            <person name="Silar P."/>
            <person name="Natvig D."/>
            <person name="Lalanne C."/>
            <person name="Gautier V."/>
            <person name="Ament-Velasquez S.L."/>
            <person name="Kruys A."/>
            <person name="Hutchinson M.I."/>
            <person name="Powell A.J."/>
            <person name="Barry K."/>
            <person name="Miller A.N."/>
            <person name="Grigoriev I.V."/>
            <person name="Debuchy R."/>
            <person name="Gladieux P."/>
            <person name="Thoren M.H."/>
            <person name="Johannesson H."/>
        </authorList>
    </citation>
    <scope>NUCLEOTIDE SEQUENCE</scope>
    <source>
        <strain evidence="2">PSN243</strain>
    </source>
</reference>
<dbReference type="Proteomes" id="UP001321760">
    <property type="component" value="Unassembled WGS sequence"/>
</dbReference>
<comment type="caution">
    <text evidence="2">The sequence shown here is derived from an EMBL/GenBank/DDBJ whole genome shotgun (WGS) entry which is preliminary data.</text>
</comment>
<reference evidence="2" key="1">
    <citation type="journal article" date="2023" name="Mol. Phylogenet. Evol.">
        <title>Genome-scale phylogeny and comparative genomics of the fungal order Sordariales.</title>
        <authorList>
            <person name="Hensen N."/>
            <person name="Bonometti L."/>
            <person name="Westerberg I."/>
            <person name="Brannstrom I.O."/>
            <person name="Guillou S."/>
            <person name="Cros-Aarteil S."/>
            <person name="Calhoun S."/>
            <person name="Haridas S."/>
            <person name="Kuo A."/>
            <person name="Mondo S."/>
            <person name="Pangilinan J."/>
            <person name="Riley R."/>
            <person name="LaButti K."/>
            <person name="Andreopoulos B."/>
            <person name="Lipzen A."/>
            <person name="Chen C."/>
            <person name="Yan M."/>
            <person name="Daum C."/>
            <person name="Ng V."/>
            <person name="Clum A."/>
            <person name="Steindorff A."/>
            <person name="Ohm R.A."/>
            <person name="Martin F."/>
            <person name="Silar P."/>
            <person name="Natvig D.O."/>
            <person name="Lalanne C."/>
            <person name="Gautier V."/>
            <person name="Ament-Velasquez S.L."/>
            <person name="Kruys A."/>
            <person name="Hutchinson M.I."/>
            <person name="Powell A.J."/>
            <person name="Barry K."/>
            <person name="Miller A.N."/>
            <person name="Grigoriev I.V."/>
            <person name="Debuchy R."/>
            <person name="Gladieux P."/>
            <person name="Hiltunen Thoren M."/>
            <person name="Johannesson H."/>
        </authorList>
    </citation>
    <scope>NUCLEOTIDE SEQUENCE</scope>
    <source>
        <strain evidence="2">PSN243</strain>
    </source>
</reference>
<dbReference type="Pfam" id="PF26639">
    <property type="entry name" value="Het-6_barrel"/>
    <property type="match status" value="1"/>
</dbReference>
<dbReference type="InterPro" id="IPR010730">
    <property type="entry name" value="HET"/>
</dbReference>